<evidence type="ECO:0000256" key="6">
    <source>
        <dbReference type="ARBA" id="ARBA00022838"/>
    </source>
</evidence>
<evidence type="ECO:0000313" key="10">
    <source>
        <dbReference type="EMBL" id="KAG7333235.1"/>
    </source>
</evidence>
<comment type="subunit">
    <text evidence="9">Component of the RZZ complex.</text>
</comment>
<dbReference type="Proteomes" id="UP000824219">
    <property type="component" value="Linkage Group LG04"/>
</dbReference>
<keyword evidence="11" id="KW-1185">Reference proteome</keyword>
<evidence type="ECO:0000256" key="2">
    <source>
        <dbReference type="ARBA" id="ARBA00009062"/>
    </source>
</evidence>
<sequence length="585" mass="66763">MRTRIVSEANNFVQFLKLCQDDSKDSWAYQEYIKISKRNDEPLLSMIEGNQDVFICEKPPPPVYESEDVESTDETSFNEEPPVKLQERNIIDPLPLSISRAREILSWYTMSQNPNMSQVDAQVLHPLWVRCDMQDPANTSWLGAETVYTGNKATAVKLYTVNCKGSSVDEASFMTMDQLKQQHQNRHHSTAVVTKAWATYNLFCSVKEESLVVDSESSITAYFTWNNVEKVLEIPPLSSTVTLHIKVVAGDIRSSLYQTYRELEFLLTLAKGLRNEEIEWLEPLDTRSAVDLTRALIEELENIANAVPGQNLKGSENKKVKNNSVVSLGSMLIERGDLDFTEQLWERLRRSVTSYQDITDSLKLVIKAVRFGQIKPWVHRDSNSSLSKLIVQSYQQQVDTVPLTSLTPAIMLLELGLDKMRKDYINYLVGNELTTLNHLSYYISSEVNLQEQVIRLRKLHHLMEVLGTCSSFLNLPHERLFFFTQSCLQYYKTAPYDEEHVFQMQIKPALISHFYQTEQPSSWGVEVSSGQGSREVKTSLHLSDKPLVDHFSFISDVPLDASVNGEIEKTAYFRAMVCCSLASFS</sequence>
<comment type="subcellular location">
    <subcellularLocation>
        <location evidence="1 9">Chromosome</location>
        <location evidence="1 9">Centromere</location>
        <location evidence="1 9">Kinetochore</location>
    </subcellularLocation>
</comment>
<dbReference type="Gene3D" id="6.20.270.10">
    <property type="match status" value="1"/>
</dbReference>
<evidence type="ECO:0000256" key="7">
    <source>
        <dbReference type="ARBA" id="ARBA00023306"/>
    </source>
</evidence>
<dbReference type="Gene3D" id="2.20.25.230">
    <property type="match status" value="1"/>
</dbReference>
<dbReference type="OrthoDB" id="5556307at2759"/>
<keyword evidence="7 9" id="KW-0131">Cell cycle</keyword>
<keyword evidence="4 9" id="KW-0132">Cell division</keyword>
<keyword evidence="5 9" id="KW-0498">Mitosis</keyword>
<dbReference type="EMBL" id="JAHKSW010000004">
    <property type="protein sequence ID" value="KAG7333235.1"/>
    <property type="molecule type" value="Genomic_DNA"/>
</dbReference>
<evidence type="ECO:0000256" key="9">
    <source>
        <dbReference type="RuleBase" id="RU369076"/>
    </source>
</evidence>
<dbReference type="Gene3D" id="6.10.140.520">
    <property type="match status" value="1"/>
</dbReference>
<dbReference type="GO" id="GO:0034501">
    <property type="term" value="P:protein localization to kinetochore"/>
    <property type="evidence" value="ECO:0007669"/>
    <property type="project" value="UniProtKB-UniRule"/>
</dbReference>
<organism evidence="10 11">
    <name type="scientific">Hemibagrus wyckioides</name>
    <dbReference type="NCBI Taxonomy" id="337641"/>
    <lineage>
        <taxon>Eukaryota</taxon>
        <taxon>Metazoa</taxon>
        <taxon>Chordata</taxon>
        <taxon>Craniata</taxon>
        <taxon>Vertebrata</taxon>
        <taxon>Euteleostomi</taxon>
        <taxon>Actinopterygii</taxon>
        <taxon>Neopterygii</taxon>
        <taxon>Teleostei</taxon>
        <taxon>Ostariophysi</taxon>
        <taxon>Siluriformes</taxon>
        <taxon>Bagridae</taxon>
        <taxon>Hemibagrus</taxon>
    </lineage>
</organism>
<evidence type="ECO:0000256" key="3">
    <source>
        <dbReference type="ARBA" id="ARBA00022454"/>
    </source>
</evidence>
<accession>A0A9D3P218</accession>
<evidence type="ECO:0000256" key="1">
    <source>
        <dbReference type="ARBA" id="ARBA00004629"/>
    </source>
</evidence>
<evidence type="ECO:0000256" key="4">
    <source>
        <dbReference type="ARBA" id="ARBA00022618"/>
    </source>
</evidence>
<keyword evidence="6 9" id="KW-0995">Kinetochore</keyword>
<dbReference type="PANTHER" id="PTHR15995">
    <property type="entry name" value="PROTEIN ZWILCH HOMOLOG"/>
    <property type="match status" value="1"/>
</dbReference>
<dbReference type="GO" id="GO:1990423">
    <property type="term" value="C:RZZ complex"/>
    <property type="evidence" value="ECO:0007669"/>
    <property type="project" value="UniProtKB-UniRule"/>
</dbReference>
<comment type="caution">
    <text evidence="10">The sequence shown here is derived from an EMBL/GenBank/DDBJ whole genome shotgun (WGS) entry which is preliminary data.</text>
</comment>
<proteinExistence type="inferred from homology"/>
<comment type="similarity">
    <text evidence="2 9">Belongs to the ZWILCH family.</text>
</comment>
<evidence type="ECO:0000256" key="5">
    <source>
        <dbReference type="ARBA" id="ARBA00022776"/>
    </source>
</evidence>
<dbReference type="GO" id="GO:0007094">
    <property type="term" value="P:mitotic spindle assembly checkpoint signaling"/>
    <property type="evidence" value="ECO:0007669"/>
    <property type="project" value="UniProtKB-UniRule"/>
</dbReference>
<protein>
    <recommendedName>
        <fullName evidence="9">Protein zwilch</fullName>
    </recommendedName>
</protein>
<dbReference type="GO" id="GO:0051301">
    <property type="term" value="P:cell division"/>
    <property type="evidence" value="ECO:0007669"/>
    <property type="project" value="UniProtKB-UniRule"/>
</dbReference>
<keyword evidence="8 9" id="KW-0137">Centromere</keyword>
<dbReference type="Gene3D" id="1.10.287.1880">
    <property type="match status" value="1"/>
</dbReference>
<reference evidence="10 11" key="1">
    <citation type="submission" date="2021-06" db="EMBL/GenBank/DDBJ databases">
        <title>Chromosome-level genome assembly of the red-tail catfish (Hemibagrus wyckioides).</title>
        <authorList>
            <person name="Shao F."/>
        </authorList>
    </citation>
    <scope>NUCLEOTIDE SEQUENCE [LARGE SCALE GENOMIC DNA]</scope>
    <source>
        <strain evidence="10">EC202008001</strain>
        <tissue evidence="10">Blood</tissue>
    </source>
</reference>
<gene>
    <name evidence="10" type="ORF">KOW79_003370</name>
</gene>
<dbReference type="PANTHER" id="PTHR15995:SF1">
    <property type="entry name" value="PROTEIN ZWILCH HOMOLOG"/>
    <property type="match status" value="1"/>
</dbReference>
<keyword evidence="3 9" id="KW-0158">Chromosome</keyword>
<comment type="function">
    <text evidence="9">Essential component of the mitotic checkpoint, which prevents cells from prematurely exiting mitosis. Required for the assembly of the dynein-dynactin and MAD1-MAD2 complexes onto kinetochores. Its function related to the spindle assembly machinery is proposed to depend on its association in the mitotic RZZ complex.</text>
</comment>
<name>A0A9D3P218_9TELE</name>
<evidence type="ECO:0000256" key="8">
    <source>
        <dbReference type="ARBA" id="ARBA00023328"/>
    </source>
</evidence>
<dbReference type="AlphaFoldDB" id="A0A9D3P218"/>
<evidence type="ECO:0000313" key="11">
    <source>
        <dbReference type="Proteomes" id="UP000824219"/>
    </source>
</evidence>
<dbReference type="Gene3D" id="1.20.58.730">
    <property type="match status" value="1"/>
</dbReference>
<dbReference type="Pfam" id="PF09817">
    <property type="entry name" value="Zwilch"/>
    <property type="match status" value="1"/>
</dbReference>
<dbReference type="InterPro" id="IPR018630">
    <property type="entry name" value="Zwilch"/>
</dbReference>